<reference evidence="1 2" key="1">
    <citation type="submission" date="2017-08" db="EMBL/GenBank/DDBJ databases">
        <title>Infants hospitalized years apart are colonized by the same room-sourced microbial strains.</title>
        <authorList>
            <person name="Brooks B."/>
            <person name="Olm M.R."/>
            <person name="Firek B.A."/>
            <person name="Baker R."/>
            <person name="Thomas B.C."/>
            <person name="Morowitz M.J."/>
            <person name="Banfield J.F."/>
        </authorList>
    </citation>
    <scope>NUCLEOTIDE SEQUENCE [LARGE SCALE GENOMIC DNA]</scope>
    <source>
        <strain evidence="1">S2_005_001_R2_27</strain>
    </source>
</reference>
<comment type="caution">
    <text evidence="1">The sequence shown here is derived from an EMBL/GenBank/DDBJ whole genome shotgun (WGS) entry which is preliminary data.</text>
</comment>
<dbReference type="EMBL" id="QFQD01000094">
    <property type="protein sequence ID" value="PZQ79305.1"/>
    <property type="molecule type" value="Genomic_DNA"/>
</dbReference>
<organism evidence="1 2">
    <name type="scientific">Ancylobacter novellus</name>
    <name type="common">Thiobacillus novellus</name>
    <dbReference type="NCBI Taxonomy" id="921"/>
    <lineage>
        <taxon>Bacteria</taxon>
        <taxon>Pseudomonadati</taxon>
        <taxon>Pseudomonadota</taxon>
        <taxon>Alphaproteobacteria</taxon>
        <taxon>Hyphomicrobiales</taxon>
        <taxon>Xanthobacteraceae</taxon>
        <taxon>Ancylobacter</taxon>
    </lineage>
</organism>
<evidence type="ECO:0000313" key="1">
    <source>
        <dbReference type="EMBL" id="PZQ79305.1"/>
    </source>
</evidence>
<proteinExistence type="predicted"/>
<gene>
    <name evidence="1" type="ORF">DI549_20590</name>
</gene>
<dbReference type="Pfam" id="PF06892">
    <property type="entry name" value="Phage_CP76"/>
    <property type="match status" value="1"/>
</dbReference>
<dbReference type="AlphaFoldDB" id="A0A2W5QW96"/>
<dbReference type="InterPro" id="IPR009679">
    <property type="entry name" value="Phage_186_CII-like"/>
</dbReference>
<accession>A0A2W5QW96</accession>
<dbReference type="Proteomes" id="UP000248887">
    <property type="component" value="Unassembled WGS sequence"/>
</dbReference>
<sequence length="168" mass="17903">MNKRLLPGGAHDALDRMFDAIGESHGPKGAASEGLYVAADFLGVSHWTLRAQLDPDKTGSEISYARVAQLTRQFGCTQVAVHLAQCAGGVFVPMPRETDVVTALTAEVMQEMGEAVAKIFAQASPESEGGALITAQEARESEPFARDVLVVVANWYSRIVDKARGDAS</sequence>
<evidence type="ECO:0000313" key="2">
    <source>
        <dbReference type="Proteomes" id="UP000248887"/>
    </source>
</evidence>
<name>A0A2W5QW96_ANCNO</name>
<dbReference type="GO" id="GO:0003677">
    <property type="term" value="F:DNA binding"/>
    <property type="evidence" value="ECO:0007669"/>
    <property type="project" value="InterPro"/>
</dbReference>
<protein>
    <submittedName>
        <fullName evidence="1">Uncharacterized protein</fullName>
    </submittedName>
</protein>